<name>C5BWU8_BEUC1</name>
<reference evidence="1 2" key="1">
    <citation type="journal article" date="2009" name="Stand. Genomic Sci.">
        <title>Complete genome sequence of Beutenbergia cavernae type strain (HKI 0122).</title>
        <authorList>
            <person name="Land M."/>
            <person name="Pukall R."/>
            <person name="Abt B."/>
            <person name="Goker M."/>
            <person name="Rohde M."/>
            <person name="Glavina Del Rio T."/>
            <person name="Tice H."/>
            <person name="Copeland A."/>
            <person name="Cheng J.F."/>
            <person name="Lucas S."/>
            <person name="Chen F."/>
            <person name="Nolan M."/>
            <person name="Bruce D."/>
            <person name="Goodwin L."/>
            <person name="Pitluck S."/>
            <person name="Ivanova N."/>
            <person name="Mavromatis K."/>
            <person name="Ovchinnikova G."/>
            <person name="Pati A."/>
            <person name="Chen A."/>
            <person name="Palaniappan K."/>
            <person name="Hauser L."/>
            <person name="Chang Y.J."/>
            <person name="Jefferies C.C."/>
            <person name="Saunders E."/>
            <person name="Brettin T."/>
            <person name="Detter J.C."/>
            <person name="Han C."/>
            <person name="Chain P."/>
            <person name="Bristow J."/>
            <person name="Eisen J.A."/>
            <person name="Markowitz V."/>
            <person name="Hugenholtz P."/>
            <person name="Kyrpides N.C."/>
            <person name="Klenk H.P."/>
            <person name="Lapidus A."/>
        </authorList>
    </citation>
    <scope>NUCLEOTIDE SEQUENCE [LARGE SCALE GENOMIC DNA]</scope>
    <source>
        <strain evidence="2">ATCC BAA-8 / DSM 12333 / NBRC 16432</strain>
    </source>
</reference>
<gene>
    <name evidence="1" type="ordered locus">Bcav_2515</name>
</gene>
<organism evidence="1 2">
    <name type="scientific">Beutenbergia cavernae (strain ATCC BAA-8 / DSM 12333 / CCUG 43141 / JCM 11478 / NBRC 16432 / NCIMB 13614 / HKI 0122)</name>
    <dbReference type="NCBI Taxonomy" id="471853"/>
    <lineage>
        <taxon>Bacteria</taxon>
        <taxon>Bacillati</taxon>
        <taxon>Actinomycetota</taxon>
        <taxon>Actinomycetes</taxon>
        <taxon>Micrococcales</taxon>
        <taxon>Beutenbergiaceae</taxon>
        <taxon>Beutenbergia</taxon>
    </lineage>
</organism>
<dbReference type="OrthoDB" id="5198292at2"/>
<dbReference type="KEGG" id="bcv:Bcav_2515"/>
<dbReference type="HOGENOM" id="CLU_2140977_0_0_11"/>
<protein>
    <submittedName>
        <fullName evidence="1">Uncharacterized protein</fullName>
    </submittedName>
</protein>
<evidence type="ECO:0000313" key="1">
    <source>
        <dbReference type="EMBL" id="ACQ80764.1"/>
    </source>
</evidence>
<dbReference type="Proteomes" id="UP000007962">
    <property type="component" value="Chromosome"/>
</dbReference>
<accession>C5BWU8</accession>
<proteinExistence type="predicted"/>
<evidence type="ECO:0000313" key="2">
    <source>
        <dbReference type="Proteomes" id="UP000007962"/>
    </source>
</evidence>
<dbReference type="AlphaFoldDB" id="C5BWU8"/>
<dbReference type="EMBL" id="CP001618">
    <property type="protein sequence ID" value="ACQ80764.1"/>
    <property type="molecule type" value="Genomic_DNA"/>
</dbReference>
<sequence>MSRYGARRRPTQAERIAAQRLADSSAAWHAHAARVAHDAATVETWADGYGTWHARVTVPTAHAGYARGIARDAIDGEIATRQADAAPACRVERLESTTAHGRTTAHYVEADQ</sequence>
<dbReference type="STRING" id="471853.Bcav_2515"/>
<keyword evidence="2" id="KW-1185">Reference proteome</keyword>
<dbReference type="RefSeq" id="WP_015883004.1">
    <property type="nucleotide sequence ID" value="NC_012669.1"/>
</dbReference>